<protein>
    <submittedName>
        <fullName evidence="6">UDP-N-acetylglucosamine-peptide N-acetylglucosaminyltransferase</fullName>
    </submittedName>
</protein>
<dbReference type="InterPro" id="IPR029489">
    <property type="entry name" value="OGT/SEC/SPY_C"/>
</dbReference>
<evidence type="ECO:0000256" key="3">
    <source>
        <dbReference type="ARBA" id="ARBA00022737"/>
    </source>
</evidence>
<dbReference type="PANTHER" id="PTHR44998:SF1">
    <property type="entry name" value="UDP-N-ACETYLGLUCOSAMINE--PEPTIDE N-ACETYLGLUCOSAMINYLTRANSFERASE 110 KDA SUBUNIT"/>
    <property type="match status" value="1"/>
</dbReference>
<keyword evidence="3" id="KW-0677">Repeat</keyword>
<evidence type="ECO:0000256" key="4">
    <source>
        <dbReference type="ARBA" id="ARBA00022803"/>
    </source>
</evidence>
<keyword evidence="7" id="KW-1185">Reference proteome</keyword>
<evidence type="ECO:0000313" key="6">
    <source>
        <dbReference type="EMBL" id="MCM5679393.1"/>
    </source>
</evidence>
<dbReference type="EMBL" id="JAMKFE010000004">
    <property type="protein sequence ID" value="MCM5679393.1"/>
    <property type="molecule type" value="Genomic_DNA"/>
</dbReference>
<feature type="domain" description="O-GlcNAc transferase C-terminal" evidence="5">
    <location>
        <begin position="50"/>
        <end position="210"/>
    </location>
</feature>
<accession>A0ABT0YL58</accession>
<dbReference type="Gene3D" id="3.40.50.2000">
    <property type="entry name" value="Glycogen Phosphorylase B"/>
    <property type="match status" value="1"/>
</dbReference>
<evidence type="ECO:0000259" key="5">
    <source>
        <dbReference type="Pfam" id="PF13844"/>
    </source>
</evidence>
<evidence type="ECO:0000313" key="7">
    <source>
        <dbReference type="Proteomes" id="UP001165541"/>
    </source>
</evidence>
<reference evidence="6" key="1">
    <citation type="submission" date="2022-05" db="EMBL/GenBank/DDBJ databases">
        <title>Schlegelella sp. nov., isolated from mangrove soil.</title>
        <authorList>
            <person name="Liu Y."/>
            <person name="Ge X."/>
            <person name="Liu W."/>
        </authorList>
    </citation>
    <scope>NUCLEOTIDE SEQUENCE</scope>
    <source>
        <strain evidence="6">S2-27</strain>
    </source>
</reference>
<dbReference type="Gene3D" id="3.40.50.11380">
    <property type="match status" value="1"/>
</dbReference>
<keyword evidence="4" id="KW-0802">TPR repeat</keyword>
<comment type="caution">
    <text evidence="6">The sequence shown here is derived from an EMBL/GenBank/DDBJ whole genome shotgun (WGS) entry which is preliminary data.</text>
</comment>
<feature type="domain" description="O-GlcNAc transferase C-terminal" evidence="5">
    <location>
        <begin position="216"/>
        <end position="400"/>
    </location>
</feature>
<dbReference type="SUPFAM" id="SSF53756">
    <property type="entry name" value="UDP-Glycosyltransferase/glycogen phosphorylase"/>
    <property type="match status" value="1"/>
</dbReference>
<sequence length="428" mass="47144">MELEGAERAEGGVFALAALPHPPSAFRQAARHAALLHARGVVPLEGAPAVGAAGCPIRVGYVSNDFHNHATAMLMVGALEARNRERFHVTLYSYGRDDNSAMQQRVRAACDRFVDMRAVSLREMAERIRADGIDILVDLKGHTHDSRIGVFAYRPAPIQVAFLGFPGTCGADYIDYVIGDRWVTPLEHAPHYTEKIAQMPQCYQPNDLQRPFPEPATRGQWGLPADALVLGCFNQAYKIVPETFDSWMRILQAVPDSCLWLLEDNPQATANLRREAEARGVSARRLIFAPKAGFAKHLARLPLADLMLDNWPYNAHTTASDALWMGVPIVTYAGPTFASRVAASLLDAVGLPELICDSPAGYEATAIGLLRDRPRLERLRRHLREGRLHFPVFDGARFAAGLEGLYQRMAERARAGLPPEHLPAAPLN</sequence>
<dbReference type="GO" id="GO:0016757">
    <property type="term" value="F:glycosyltransferase activity"/>
    <property type="evidence" value="ECO:0007669"/>
    <property type="project" value="UniProtKB-KW"/>
</dbReference>
<comment type="pathway">
    <text evidence="1">Protein modification; protein glycosylation.</text>
</comment>
<name>A0ABT0YL58_9BURK</name>
<evidence type="ECO:0000256" key="1">
    <source>
        <dbReference type="ARBA" id="ARBA00004922"/>
    </source>
</evidence>
<gene>
    <name evidence="6" type="ORF">M8A51_07595</name>
</gene>
<proteinExistence type="predicted"/>
<organism evidence="6 7">
    <name type="scientific">Caldimonas mangrovi</name>
    <dbReference type="NCBI Taxonomy" id="2944811"/>
    <lineage>
        <taxon>Bacteria</taxon>
        <taxon>Pseudomonadati</taxon>
        <taxon>Pseudomonadota</taxon>
        <taxon>Betaproteobacteria</taxon>
        <taxon>Burkholderiales</taxon>
        <taxon>Sphaerotilaceae</taxon>
        <taxon>Caldimonas</taxon>
    </lineage>
</organism>
<dbReference type="Pfam" id="PF13844">
    <property type="entry name" value="Glyco_transf_41"/>
    <property type="match status" value="2"/>
</dbReference>
<dbReference type="PANTHER" id="PTHR44998">
    <property type="match status" value="1"/>
</dbReference>
<keyword evidence="2" id="KW-0808">Transferase</keyword>
<keyword evidence="6" id="KW-0328">Glycosyltransferase</keyword>
<dbReference type="Proteomes" id="UP001165541">
    <property type="component" value="Unassembled WGS sequence"/>
</dbReference>
<evidence type="ECO:0000256" key="2">
    <source>
        <dbReference type="ARBA" id="ARBA00022679"/>
    </source>
</evidence>